<evidence type="ECO:0000313" key="4">
    <source>
        <dbReference type="EMBL" id="WZN63640.1"/>
    </source>
</evidence>
<dbReference type="Gene3D" id="3.40.50.720">
    <property type="entry name" value="NAD(P)-binding Rossmann-like Domain"/>
    <property type="match status" value="1"/>
</dbReference>
<dbReference type="PROSITE" id="PS00061">
    <property type="entry name" value="ADH_SHORT"/>
    <property type="match status" value="1"/>
</dbReference>
<evidence type="ECO:0000256" key="2">
    <source>
        <dbReference type="ARBA" id="ARBA00023002"/>
    </source>
</evidence>
<keyword evidence="3" id="KW-0812">Transmembrane</keyword>
<dbReference type="PRINTS" id="PR00081">
    <property type="entry name" value="GDHRDH"/>
</dbReference>
<dbReference type="GO" id="GO:0016491">
    <property type="term" value="F:oxidoreductase activity"/>
    <property type="evidence" value="ECO:0007669"/>
    <property type="project" value="UniProtKB-KW"/>
</dbReference>
<dbReference type="PANTHER" id="PTHR43899:SF4">
    <property type="entry name" value="17 BETA-HYDROXYSTEROID DEHYDROGENASE TYPE 3"/>
    <property type="match status" value="1"/>
</dbReference>
<dbReference type="Proteomes" id="UP001472866">
    <property type="component" value="Chromosome 08"/>
</dbReference>
<dbReference type="PANTHER" id="PTHR43899">
    <property type="entry name" value="RH59310P"/>
    <property type="match status" value="1"/>
</dbReference>
<dbReference type="AlphaFoldDB" id="A0AAX4PBC6"/>
<dbReference type="PIRSF" id="PIRSF000126">
    <property type="entry name" value="11-beta-HSD1"/>
    <property type="match status" value="1"/>
</dbReference>
<keyword evidence="5" id="KW-1185">Reference proteome</keyword>
<dbReference type="InterPro" id="IPR051019">
    <property type="entry name" value="VLCFA-Steroid_DH"/>
</dbReference>
<dbReference type="Pfam" id="PF00106">
    <property type="entry name" value="adh_short"/>
    <property type="match status" value="1"/>
</dbReference>
<name>A0AAX4PBC6_9CHLO</name>
<reference evidence="4 5" key="1">
    <citation type="submission" date="2024-03" db="EMBL/GenBank/DDBJ databases">
        <title>Complete genome sequence of the green alga Chloropicon roscoffensis RCC1871.</title>
        <authorList>
            <person name="Lemieux C."/>
            <person name="Pombert J.-F."/>
            <person name="Otis C."/>
            <person name="Turmel M."/>
        </authorList>
    </citation>
    <scope>NUCLEOTIDE SEQUENCE [LARGE SCALE GENOMIC DNA]</scope>
    <source>
        <strain evidence="4 5">RCC1871</strain>
    </source>
</reference>
<proteinExistence type="predicted"/>
<dbReference type="GO" id="GO:0005783">
    <property type="term" value="C:endoplasmic reticulum"/>
    <property type="evidence" value="ECO:0007669"/>
    <property type="project" value="UniProtKB-SubCell"/>
</dbReference>
<protein>
    <submittedName>
        <fullName evidence="4">Short chain dehydrogenase</fullName>
    </submittedName>
</protein>
<keyword evidence="2" id="KW-0560">Oxidoreductase</keyword>
<gene>
    <name evidence="4" type="ORF">HKI87_08g51890</name>
</gene>
<dbReference type="SUPFAM" id="SSF51735">
    <property type="entry name" value="NAD(P)-binding Rossmann-fold domains"/>
    <property type="match status" value="1"/>
</dbReference>
<organism evidence="4 5">
    <name type="scientific">Chloropicon roscoffensis</name>
    <dbReference type="NCBI Taxonomy" id="1461544"/>
    <lineage>
        <taxon>Eukaryota</taxon>
        <taxon>Viridiplantae</taxon>
        <taxon>Chlorophyta</taxon>
        <taxon>Chloropicophyceae</taxon>
        <taxon>Chloropicales</taxon>
        <taxon>Chloropicaceae</taxon>
        <taxon>Chloropicon</taxon>
    </lineage>
</organism>
<accession>A0AAX4PBC6</accession>
<evidence type="ECO:0000313" key="5">
    <source>
        <dbReference type="Proteomes" id="UP001472866"/>
    </source>
</evidence>
<comment type="subcellular location">
    <subcellularLocation>
        <location evidence="1">Endoplasmic reticulum</location>
    </subcellularLocation>
</comment>
<evidence type="ECO:0000256" key="3">
    <source>
        <dbReference type="SAM" id="Phobius"/>
    </source>
</evidence>
<dbReference type="EMBL" id="CP151508">
    <property type="protein sequence ID" value="WZN63640.1"/>
    <property type="molecule type" value="Genomic_DNA"/>
</dbReference>
<feature type="transmembrane region" description="Helical" evidence="3">
    <location>
        <begin position="6"/>
        <end position="25"/>
    </location>
</feature>
<sequence>MAVLGTGALVTFAGYFLILVITNLMPPIDLKKKYKAEWAVVTGASSGIGKSLAIECAKQGLNVALVALPDDVLNGTYKELKKRFKKVEFREVGVNLGKTGYLEEIAEATKDVSVQVVFANAGYMLTGFFVDGPLERQLANVECNAISAVSVTHHFVRRMVEEGKRGCVVYTSSAAACMPSPFTALYSATKSFVSAFAAGIAAEVKSKGVDVLVVHPSPVATRFYDKAHKMDMLDFFKNFSVDPDTLPQQILRNVGRTVWCDIGATAIFFRLMMKIMDYNFLSTLLSNIAHLMPDYKRHDKKAKAT</sequence>
<keyword evidence="3" id="KW-0472">Membrane</keyword>
<dbReference type="InterPro" id="IPR036291">
    <property type="entry name" value="NAD(P)-bd_dom_sf"/>
</dbReference>
<keyword evidence="3" id="KW-1133">Transmembrane helix</keyword>
<dbReference type="InterPro" id="IPR020904">
    <property type="entry name" value="Sc_DH/Rdtase_CS"/>
</dbReference>
<evidence type="ECO:0000256" key="1">
    <source>
        <dbReference type="ARBA" id="ARBA00004240"/>
    </source>
</evidence>
<dbReference type="InterPro" id="IPR002347">
    <property type="entry name" value="SDR_fam"/>
</dbReference>